<protein>
    <recommendedName>
        <fullName evidence="6">EpsG family protein</fullName>
    </recommendedName>
</protein>
<dbReference type="RefSeq" id="WP_043115445.1">
    <property type="nucleotide sequence ID" value="NZ_JRAA01000001.1"/>
</dbReference>
<dbReference type="OrthoDB" id="5373240at2"/>
<evidence type="ECO:0008006" key="6">
    <source>
        <dbReference type="Google" id="ProtNLM"/>
    </source>
</evidence>
<keyword evidence="1" id="KW-1133">Transmembrane helix</keyword>
<dbReference type="InterPro" id="IPR049458">
    <property type="entry name" value="EpsG-like"/>
</dbReference>
<accession>A0A0B0HE81</accession>
<proteinExistence type="predicted"/>
<dbReference type="Pfam" id="PF14897">
    <property type="entry name" value="EpsG"/>
    <property type="match status" value="1"/>
</dbReference>
<keyword evidence="1" id="KW-0472">Membrane</keyword>
<dbReference type="STRING" id="2340.JV46_19240"/>
<dbReference type="EMBL" id="JRAA01000001">
    <property type="protein sequence ID" value="KHF25766.1"/>
    <property type="molecule type" value="Genomic_DNA"/>
</dbReference>
<feature type="transmembrane region" description="Helical" evidence="1">
    <location>
        <begin position="231"/>
        <end position="249"/>
    </location>
</feature>
<dbReference type="AlphaFoldDB" id="A0A0B0HE81"/>
<dbReference type="GeneID" id="86990881"/>
<feature type="transmembrane region" description="Helical" evidence="1">
    <location>
        <begin position="158"/>
        <end position="184"/>
    </location>
</feature>
<evidence type="ECO:0000256" key="1">
    <source>
        <dbReference type="SAM" id="Phobius"/>
    </source>
</evidence>
<feature type="transmembrane region" description="Helical" evidence="1">
    <location>
        <begin position="119"/>
        <end position="138"/>
    </location>
</feature>
<dbReference type="eggNOG" id="ENOG502Z8B3">
    <property type="taxonomic scope" value="Bacteria"/>
</dbReference>
<dbReference type="Proteomes" id="UP000030856">
    <property type="component" value="Unassembled WGS sequence"/>
</dbReference>
<reference evidence="2 4" key="1">
    <citation type="journal article" date="2014" name="BMC Genomics">
        <title>The genome of the intracellular bacterium of the coastal bivalve, Solemya velum: a blueprint for thriving in and out of symbiosis.</title>
        <authorList>
            <person name="Dmytrenko O."/>
            <person name="Russell S.L."/>
            <person name="Loo W.T."/>
            <person name="Fontanez K.M."/>
            <person name="Liao L."/>
            <person name="Roeselers G."/>
            <person name="Sharma R."/>
            <person name="Stewart F.J."/>
            <person name="Newton I.L."/>
            <person name="Woyke T."/>
            <person name="Wu D."/>
            <person name="Lang J.M."/>
            <person name="Eisen J.A."/>
            <person name="Cavanaugh C.M."/>
        </authorList>
    </citation>
    <scope>NUCLEOTIDE SEQUENCE [LARGE SCALE GENOMIC DNA]</scope>
    <source>
        <strain evidence="2 4">WH</strain>
    </source>
</reference>
<dbReference type="Proteomes" id="UP000190962">
    <property type="component" value="Unassembled WGS sequence"/>
</dbReference>
<feature type="transmembrane region" description="Helical" evidence="1">
    <location>
        <begin position="34"/>
        <end position="54"/>
    </location>
</feature>
<evidence type="ECO:0000313" key="2">
    <source>
        <dbReference type="EMBL" id="KHF25766.1"/>
    </source>
</evidence>
<feature type="transmembrane region" description="Helical" evidence="1">
    <location>
        <begin position="91"/>
        <end position="112"/>
    </location>
</feature>
<feature type="transmembrane region" description="Helical" evidence="1">
    <location>
        <begin position="261"/>
        <end position="280"/>
    </location>
</feature>
<sequence length="349" mass="39937">MLSYWLMYLLPGVAAIFMANRLRDHTLSPWVGMWLLYVILIGLRFEVGGDWFNYLRHYEFALHYDLKDILLGKGGDPGYVLLNWIAANNDWGMEFVNLVCAIVFVTGLINFCRQQPAPWIGFAVAVPYLVIVLGMGYTRQGVALGLLFWALIWLERRHLWHFLFFIGIAAMFHKSAVILVPLGLFVTKGNWLYRIIAVASVLYGLWSLTLADAIDSMWVNYVDAQMQSSGARVRVLMNLLPGLVLLFFHKRWRVAFPEGRFWYWMALGSIAAAGLVEFASTAVDRLSLYLTPLQVVVLSRLPFLLCKEISPETLAVITILGYAAVLFVWLNYATHAVHWIPYQNTMFLW</sequence>
<name>A0A0B0HE81_SOVGS</name>
<keyword evidence="4" id="KW-1185">Reference proteome</keyword>
<evidence type="ECO:0000313" key="5">
    <source>
        <dbReference type="Proteomes" id="UP000190962"/>
    </source>
</evidence>
<feature type="transmembrane region" description="Helical" evidence="1">
    <location>
        <begin position="6"/>
        <end position="22"/>
    </location>
</feature>
<dbReference type="EMBL" id="MPNX01000003">
    <property type="protein sequence ID" value="OOY35643.1"/>
    <property type="molecule type" value="Genomic_DNA"/>
</dbReference>
<feature type="transmembrane region" description="Helical" evidence="1">
    <location>
        <begin position="191"/>
        <end position="211"/>
    </location>
</feature>
<evidence type="ECO:0000313" key="4">
    <source>
        <dbReference type="Proteomes" id="UP000030856"/>
    </source>
</evidence>
<evidence type="ECO:0000313" key="3">
    <source>
        <dbReference type="EMBL" id="OOY35643.1"/>
    </source>
</evidence>
<reference evidence="3 5" key="2">
    <citation type="submission" date="2016-11" db="EMBL/GenBank/DDBJ databases">
        <title>Mixed transmission modes and dynamic genome evolution in an obligate animal-bacterial symbiosis.</title>
        <authorList>
            <person name="Russell S.L."/>
            <person name="Corbett-Detig R.B."/>
            <person name="Cavanaugh C.M."/>
        </authorList>
    </citation>
    <scope>NUCLEOTIDE SEQUENCE [LARGE SCALE GENOMIC DNA]</scope>
    <source>
        <strain evidence="3">MA-KB16</strain>
    </source>
</reference>
<comment type="caution">
    <text evidence="2">The sequence shown here is derived from an EMBL/GenBank/DDBJ whole genome shotgun (WGS) entry which is preliminary data.</text>
</comment>
<keyword evidence="1" id="KW-0812">Transmembrane</keyword>
<feature type="transmembrane region" description="Helical" evidence="1">
    <location>
        <begin position="313"/>
        <end position="332"/>
    </location>
</feature>
<gene>
    <name evidence="3" type="ORF">BOV88_03080</name>
    <name evidence="2" type="ORF">JV46_19240</name>
</gene>
<organism evidence="2 4">
    <name type="scientific">Solemya velum gill symbiont</name>
    <dbReference type="NCBI Taxonomy" id="2340"/>
    <lineage>
        <taxon>Bacteria</taxon>
        <taxon>Pseudomonadati</taxon>
        <taxon>Pseudomonadota</taxon>
        <taxon>Gammaproteobacteria</taxon>
        <taxon>sulfur-oxidizing symbionts</taxon>
    </lineage>
</organism>